<dbReference type="Proteomes" id="UP000054937">
    <property type="component" value="Unassembled WGS sequence"/>
</dbReference>
<dbReference type="PROSITE" id="PS50067">
    <property type="entry name" value="KINESIN_MOTOR_2"/>
    <property type="match status" value="1"/>
</dbReference>
<comment type="subcellular location">
    <subcellularLocation>
        <location evidence="1">Cytoplasm</location>
    </subcellularLocation>
</comment>
<dbReference type="AlphaFoldDB" id="A0A0V0Q7Q1"/>
<accession>A0A0V0Q7Q1</accession>
<sequence length="536" mass="62151">MKIKVTNYLVGNLQKEQMFMQDLDLQMLESIKTSAQNDNAPRKFHFDRIFNDEIEQQQMFENTAMPLIDKLFNGFNCSMIVYGQSGSGKTHTMLGEGYDNIYNIQHSNNEQQGLVPRFMDQIFRRIYSDTDTDITYDIRASYIEIYQEKIRDLLFPQSNNLNIYTEPNSGLMISNATQVPITSKKDVLNLIENGSKIRKIAKTNFNEHSSRSHAIVIITLFIDNEKTGVKKAAQLYMVDLAGSENVGRAGIVNDQQVKEAGKINQSLLTLGNVIQALIDKKKYVPYRDSKLTRLLQNSFGGNSFTTLILTCSQDQSNYFQTLSTLQFGDRANKVENKPSSNQEIGYKELQKLYEQACQKIITQNTLIRQKNLFLSSQNDLIKSMYEMLDPYSQQRILSIYPNQLQQVIPRQDKQNYSENGILKIRGNAFAYIFTFLHPFDIIQALQVCYGFYTRLQSEYLWKQQLDNLKVQHPEFDYTKKDPKSYFLFFQSVSKDQFTKKKLQQIRSQEQKGVHLFKGNVGQNTRYIGVEYKQNIQ</sequence>
<dbReference type="PRINTS" id="PR00380">
    <property type="entry name" value="KINESINHEAVY"/>
</dbReference>
<keyword evidence="9" id="KW-0378">Hydrolase</keyword>
<dbReference type="EMBL" id="LDAU01000260">
    <property type="protein sequence ID" value="KRW98230.1"/>
    <property type="molecule type" value="Genomic_DNA"/>
</dbReference>
<dbReference type="InParanoid" id="A0A0V0Q7Q1"/>
<dbReference type="OMA" id="CKSHIPY"/>
<keyword evidence="7" id="KW-0493">Microtubule</keyword>
<evidence type="ECO:0000259" key="8">
    <source>
        <dbReference type="PROSITE" id="PS50067"/>
    </source>
</evidence>
<dbReference type="OrthoDB" id="3176171at2759"/>
<dbReference type="GO" id="GO:0005875">
    <property type="term" value="C:microtubule associated complex"/>
    <property type="evidence" value="ECO:0007669"/>
    <property type="project" value="TreeGrafter"/>
</dbReference>
<dbReference type="GO" id="GO:0007018">
    <property type="term" value="P:microtubule-based movement"/>
    <property type="evidence" value="ECO:0007669"/>
    <property type="project" value="InterPro"/>
</dbReference>
<dbReference type="GO" id="GO:0008017">
    <property type="term" value="F:microtubule binding"/>
    <property type="evidence" value="ECO:0007669"/>
    <property type="project" value="InterPro"/>
</dbReference>
<dbReference type="InterPro" id="IPR019821">
    <property type="entry name" value="Kinesin_motor_CS"/>
</dbReference>
<dbReference type="InterPro" id="IPR027640">
    <property type="entry name" value="Kinesin-like_fam"/>
</dbReference>
<proteinExistence type="inferred from homology"/>
<keyword evidence="4 6" id="KW-0067">ATP-binding</keyword>
<dbReference type="GO" id="GO:0051231">
    <property type="term" value="P:spindle elongation"/>
    <property type="evidence" value="ECO:0007669"/>
    <property type="project" value="TreeGrafter"/>
</dbReference>
<keyword evidence="6 7" id="KW-0505">Motor protein</keyword>
<evidence type="ECO:0000256" key="2">
    <source>
        <dbReference type="ARBA" id="ARBA00022490"/>
    </source>
</evidence>
<dbReference type="PANTHER" id="PTHR47969:SF15">
    <property type="entry name" value="CHROMOSOME-ASSOCIATED KINESIN KIF4A-RELATED"/>
    <property type="match status" value="1"/>
</dbReference>
<dbReference type="GO" id="GO:0007052">
    <property type="term" value="P:mitotic spindle organization"/>
    <property type="evidence" value="ECO:0007669"/>
    <property type="project" value="TreeGrafter"/>
</dbReference>
<dbReference type="GO" id="GO:0016787">
    <property type="term" value="F:hydrolase activity"/>
    <property type="evidence" value="ECO:0007669"/>
    <property type="project" value="UniProtKB-KW"/>
</dbReference>
<comment type="similarity">
    <text evidence="6 7">Belongs to the TRAFAC class myosin-kinesin ATPase superfamily. Kinesin family.</text>
</comment>
<dbReference type="GO" id="GO:0005524">
    <property type="term" value="F:ATP binding"/>
    <property type="evidence" value="ECO:0007669"/>
    <property type="project" value="UniProtKB-UniRule"/>
</dbReference>
<dbReference type="PROSITE" id="PS00411">
    <property type="entry name" value="KINESIN_MOTOR_1"/>
    <property type="match status" value="1"/>
</dbReference>
<dbReference type="PANTHER" id="PTHR47969">
    <property type="entry name" value="CHROMOSOME-ASSOCIATED KINESIN KIF4A-RELATED"/>
    <property type="match status" value="1"/>
</dbReference>
<dbReference type="SUPFAM" id="SSF81383">
    <property type="entry name" value="F-box domain"/>
    <property type="match status" value="1"/>
</dbReference>
<dbReference type="SUPFAM" id="SSF52540">
    <property type="entry name" value="P-loop containing nucleoside triphosphate hydrolases"/>
    <property type="match status" value="1"/>
</dbReference>
<evidence type="ECO:0000313" key="10">
    <source>
        <dbReference type="Proteomes" id="UP000054937"/>
    </source>
</evidence>
<evidence type="ECO:0000256" key="1">
    <source>
        <dbReference type="ARBA" id="ARBA00004496"/>
    </source>
</evidence>
<dbReference type="Pfam" id="PF00225">
    <property type="entry name" value="Kinesin"/>
    <property type="match status" value="1"/>
</dbReference>
<comment type="caution">
    <text evidence="9">The sequence shown here is derived from an EMBL/GenBank/DDBJ whole genome shotgun (WGS) entry which is preliminary data.</text>
</comment>
<organism evidence="9 10">
    <name type="scientific">Pseudocohnilembus persalinus</name>
    <name type="common">Ciliate</name>
    <dbReference type="NCBI Taxonomy" id="266149"/>
    <lineage>
        <taxon>Eukaryota</taxon>
        <taxon>Sar</taxon>
        <taxon>Alveolata</taxon>
        <taxon>Ciliophora</taxon>
        <taxon>Intramacronucleata</taxon>
        <taxon>Oligohymenophorea</taxon>
        <taxon>Scuticociliatia</taxon>
        <taxon>Philasterida</taxon>
        <taxon>Pseudocohnilembidae</taxon>
        <taxon>Pseudocohnilembus</taxon>
    </lineage>
</organism>
<evidence type="ECO:0000256" key="6">
    <source>
        <dbReference type="PROSITE-ProRule" id="PRU00283"/>
    </source>
</evidence>
<evidence type="ECO:0000256" key="3">
    <source>
        <dbReference type="ARBA" id="ARBA00022741"/>
    </source>
</evidence>
<name>A0A0V0Q7Q1_PSEPJ</name>
<dbReference type="Gene3D" id="3.40.850.10">
    <property type="entry name" value="Kinesin motor domain"/>
    <property type="match status" value="1"/>
</dbReference>
<keyword evidence="10" id="KW-1185">Reference proteome</keyword>
<reference evidence="9 10" key="1">
    <citation type="journal article" date="2015" name="Sci. Rep.">
        <title>Genome of the facultative scuticociliatosis pathogen Pseudocohnilembus persalinus provides insight into its virulence through horizontal gene transfer.</title>
        <authorList>
            <person name="Xiong J."/>
            <person name="Wang G."/>
            <person name="Cheng J."/>
            <person name="Tian M."/>
            <person name="Pan X."/>
            <person name="Warren A."/>
            <person name="Jiang C."/>
            <person name="Yuan D."/>
            <person name="Miao W."/>
        </authorList>
    </citation>
    <scope>NUCLEOTIDE SEQUENCE [LARGE SCALE GENOMIC DNA]</scope>
    <source>
        <strain evidence="9">36N120E</strain>
    </source>
</reference>
<dbReference type="InterPro" id="IPR036047">
    <property type="entry name" value="F-box-like_dom_sf"/>
</dbReference>
<gene>
    <name evidence="9" type="ORF">PPERSA_05574</name>
</gene>
<evidence type="ECO:0000313" key="9">
    <source>
        <dbReference type="EMBL" id="KRW98230.1"/>
    </source>
</evidence>
<dbReference type="InterPro" id="IPR001752">
    <property type="entry name" value="Kinesin_motor_dom"/>
</dbReference>
<evidence type="ECO:0000256" key="7">
    <source>
        <dbReference type="RuleBase" id="RU000394"/>
    </source>
</evidence>
<keyword evidence="3 6" id="KW-0547">Nucleotide-binding</keyword>
<evidence type="ECO:0000256" key="4">
    <source>
        <dbReference type="ARBA" id="ARBA00022840"/>
    </source>
</evidence>
<dbReference type="InterPro" id="IPR036961">
    <property type="entry name" value="Kinesin_motor_dom_sf"/>
</dbReference>
<dbReference type="GO" id="GO:0003777">
    <property type="term" value="F:microtubule motor activity"/>
    <property type="evidence" value="ECO:0007669"/>
    <property type="project" value="InterPro"/>
</dbReference>
<dbReference type="GO" id="GO:0005874">
    <property type="term" value="C:microtubule"/>
    <property type="evidence" value="ECO:0007669"/>
    <property type="project" value="UniProtKB-KW"/>
</dbReference>
<evidence type="ECO:0000256" key="5">
    <source>
        <dbReference type="ARBA" id="ARBA00023054"/>
    </source>
</evidence>
<keyword evidence="5" id="KW-0175">Coiled coil</keyword>
<keyword evidence="2" id="KW-0963">Cytoplasm</keyword>
<feature type="domain" description="Kinesin motor" evidence="8">
    <location>
        <begin position="1"/>
        <end position="334"/>
    </location>
</feature>
<dbReference type="CDD" id="cd00106">
    <property type="entry name" value="KISc"/>
    <property type="match status" value="1"/>
</dbReference>
<feature type="binding site" evidence="6">
    <location>
        <begin position="83"/>
        <end position="90"/>
    </location>
    <ligand>
        <name>ATP</name>
        <dbReference type="ChEBI" id="CHEBI:30616"/>
    </ligand>
</feature>
<dbReference type="SMART" id="SM00129">
    <property type="entry name" value="KISc"/>
    <property type="match status" value="1"/>
</dbReference>
<dbReference type="InterPro" id="IPR027417">
    <property type="entry name" value="P-loop_NTPase"/>
</dbReference>
<protein>
    <recommendedName>
        <fullName evidence="7">Kinesin-like protein</fullName>
    </recommendedName>
</protein>
<dbReference type="GO" id="GO:0005737">
    <property type="term" value="C:cytoplasm"/>
    <property type="evidence" value="ECO:0007669"/>
    <property type="project" value="UniProtKB-SubCell"/>
</dbReference>